<dbReference type="CDD" id="cd04301">
    <property type="entry name" value="NAT_SF"/>
    <property type="match status" value="1"/>
</dbReference>
<evidence type="ECO:0000313" key="3">
    <source>
        <dbReference type="Proteomes" id="UP000607311"/>
    </source>
</evidence>
<keyword evidence="3" id="KW-1185">Reference proteome</keyword>
<sequence length="207" mass="23091">MTAPAVTAPPIRPAQPSDVATIAALLTDADAADPVAHWLVPDLVERQHIFHALLAMEVDHAVEWGHVDITVDMTAVAVWRHHPAPQAPPLSDYHLNTFTGRHLTRFQHLHTLVRRYRTAAAHHWLAWLHVTPHARHRGIGQALLAHHHQRVDKLGYPVDTIATTITVRNHLTRHGYRAGTPLRLIDGPQLWPLRRAGRPVPLTAVTG</sequence>
<accession>A0A9W5XL05</accession>
<dbReference type="PROSITE" id="PS51186">
    <property type="entry name" value="GNAT"/>
    <property type="match status" value="1"/>
</dbReference>
<dbReference type="SUPFAM" id="SSF55729">
    <property type="entry name" value="Acyl-CoA N-acyltransferases (Nat)"/>
    <property type="match status" value="1"/>
</dbReference>
<dbReference type="InterPro" id="IPR016181">
    <property type="entry name" value="Acyl_CoA_acyltransferase"/>
</dbReference>
<protein>
    <recommendedName>
        <fullName evidence="1">N-acetyltransferase domain-containing protein</fullName>
    </recommendedName>
</protein>
<dbReference type="InterPro" id="IPR000182">
    <property type="entry name" value="GNAT_dom"/>
</dbReference>
<proteinExistence type="predicted"/>
<gene>
    <name evidence="2" type="ORF">Vse01_36220</name>
</gene>
<name>A0A9W5XL05_9ACTN</name>
<dbReference type="Proteomes" id="UP000607311">
    <property type="component" value="Unassembled WGS sequence"/>
</dbReference>
<reference evidence="2" key="1">
    <citation type="submission" date="2021-01" db="EMBL/GenBank/DDBJ databases">
        <title>Whole genome shotgun sequence of Verrucosispora sediminis NBRC 107745.</title>
        <authorList>
            <person name="Komaki H."/>
            <person name="Tamura T."/>
        </authorList>
    </citation>
    <scope>NUCLEOTIDE SEQUENCE</scope>
    <source>
        <strain evidence="2">NBRC 107745</strain>
    </source>
</reference>
<organism evidence="2 3">
    <name type="scientific">Micromonospora sediminimaris</name>
    <dbReference type="NCBI Taxonomy" id="547162"/>
    <lineage>
        <taxon>Bacteria</taxon>
        <taxon>Bacillati</taxon>
        <taxon>Actinomycetota</taxon>
        <taxon>Actinomycetes</taxon>
        <taxon>Micromonosporales</taxon>
        <taxon>Micromonosporaceae</taxon>
        <taxon>Micromonospora</taxon>
    </lineage>
</organism>
<comment type="caution">
    <text evidence="2">The sequence shown here is derived from an EMBL/GenBank/DDBJ whole genome shotgun (WGS) entry which is preliminary data.</text>
</comment>
<dbReference type="EMBL" id="BOPD01000021">
    <property type="protein sequence ID" value="GIJ34474.1"/>
    <property type="molecule type" value="Genomic_DNA"/>
</dbReference>
<dbReference type="Gene3D" id="3.40.630.30">
    <property type="match status" value="1"/>
</dbReference>
<feature type="domain" description="N-acetyltransferase" evidence="1">
    <location>
        <begin position="9"/>
        <end position="197"/>
    </location>
</feature>
<evidence type="ECO:0000313" key="2">
    <source>
        <dbReference type="EMBL" id="GIJ34474.1"/>
    </source>
</evidence>
<dbReference type="AlphaFoldDB" id="A0A9W5XL05"/>
<evidence type="ECO:0000259" key="1">
    <source>
        <dbReference type="PROSITE" id="PS51186"/>
    </source>
</evidence>
<dbReference type="GO" id="GO:0016747">
    <property type="term" value="F:acyltransferase activity, transferring groups other than amino-acyl groups"/>
    <property type="evidence" value="ECO:0007669"/>
    <property type="project" value="InterPro"/>
</dbReference>